<keyword evidence="1" id="KW-0812">Transmembrane</keyword>
<reference evidence="2 3" key="1">
    <citation type="submission" date="2015-04" db="EMBL/GenBank/DDBJ databases">
        <title>Comparative genomics of rhizobia nodulating Arachis hypogaea in China.</title>
        <authorList>
            <person name="Li Y."/>
        </authorList>
    </citation>
    <scope>NUCLEOTIDE SEQUENCE [LARGE SCALE GENOMIC DNA]</scope>
    <source>
        <strain evidence="2 3">CCBAU 51787</strain>
    </source>
</reference>
<evidence type="ECO:0000313" key="2">
    <source>
        <dbReference type="EMBL" id="RXH41088.1"/>
    </source>
</evidence>
<name>A0A4Q0SR03_9BRAD</name>
<dbReference type="AlphaFoldDB" id="A0A4Q0SR03"/>
<keyword evidence="1" id="KW-1133">Transmembrane helix</keyword>
<organism evidence="2 3">
    <name type="scientific">Bradyrhizobium zhanjiangense</name>
    <dbReference type="NCBI Taxonomy" id="1325107"/>
    <lineage>
        <taxon>Bacteria</taxon>
        <taxon>Pseudomonadati</taxon>
        <taxon>Pseudomonadota</taxon>
        <taxon>Alphaproteobacteria</taxon>
        <taxon>Hyphomicrobiales</taxon>
        <taxon>Nitrobacteraceae</taxon>
        <taxon>Bradyrhizobium</taxon>
    </lineage>
</organism>
<proteinExistence type="predicted"/>
<feature type="transmembrane region" description="Helical" evidence="1">
    <location>
        <begin position="23"/>
        <end position="48"/>
    </location>
</feature>
<dbReference type="GO" id="GO:0016740">
    <property type="term" value="F:transferase activity"/>
    <property type="evidence" value="ECO:0007669"/>
    <property type="project" value="UniProtKB-KW"/>
</dbReference>
<keyword evidence="2" id="KW-0808">Transferase</keyword>
<keyword evidence="1" id="KW-0472">Membrane</keyword>
<comment type="caution">
    <text evidence="2">The sequence shown here is derived from an EMBL/GenBank/DDBJ whole genome shotgun (WGS) entry which is preliminary data.</text>
</comment>
<sequence>MTHKAAAEVVVPTQRQRSDLLGIAYLGTITIVMLAWIGGLVWAAMAFFNWLVS</sequence>
<evidence type="ECO:0000313" key="3">
    <source>
        <dbReference type="Proteomes" id="UP000290565"/>
    </source>
</evidence>
<dbReference type="RefSeq" id="WP_164935011.1">
    <property type="nucleotide sequence ID" value="NZ_CP022221.1"/>
</dbReference>
<protein>
    <submittedName>
        <fullName evidence="2">Serine acetyltransferase</fullName>
    </submittedName>
</protein>
<dbReference type="Proteomes" id="UP000290565">
    <property type="component" value="Unassembled WGS sequence"/>
</dbReference>
<evidence type="ECO:0000256" key="1">
    <source>
        <dbReference type="SAM" id="Phobius"/>
    </source>
</evidence>
<accession>A0A4Q0SR03</accession>
<gene>
    <name evidence="2" type="ORF">XH94_09605</name>
</gene>
<dbReference type="EMBL" id="LBJM01000023">
    <property type="protein sequence ID" value="RXH41088.1"/>
    <property type="molecule type" value="Genomic_DNA"/>
</dbReference>